<feature type="compositionally biased region" description="Low complexity" evidence="2">
    <location>
        <begin position="131"/>
        <end position="153"/>
    </location>
</feature>
<keyword evidence="1 3" id="KW-0732">Signal</keyword>
<name>A0A8H3WYB9_GIGMA</name>
<feature type="chain" id="PRO_5034083007" evidence="3">
    <location>
        <begin position="23"/>
        <end position="286"/>
    </location>
</feature>
<dbReference type="Pfam" id="PF03330">
    <property type="entry name" value="DPBB_1"/>
    <property type="match status" value="1"/>
</dbReference>
<evidence type="ECO:0000256" key="1">
    <source>
        <dbReference type="ARBA" id="ARBA00022729"/>
    </source>
</evidence>
<reference evidence="5 6" key="1">
    <citation type="journal article" date="2019" name="Environ. Microbiol.">
        <title>At the nexus of three kingdoms: the genome of the mycorrhizal fungus Gigaspora margarita provides insights into plant, endobacterial and fungal interactions.</title>
        <authorList>
            <person name="Venice F."/>
            <person name="Ghignone S."/>
            <person name="Salvioli di Fossalunga A."/>
            <person name="Amselem J."/>
            <person name="Novero M."/>
            <person name="Xianan X."/>
            <person name="Sedzielewska Toro K."/>
            <person name="Morin E."/>
            <person name="Lipzen A."/>
            <person name="Grigoriev I.V."/>
            <person name="Henrissat B."/>
            <person name="Martin F.M."/>
            <person name="Bonfante P."/>
        </authorList>
    </citation>
    <scope>NUCLEOTIDE SEQUENCE [LARGE SCALE GENOMIC DNA]</scope>
    <source>
        <strain evidence="5 6">BEG34</strain>
    </source>
</reference>
<accession>A0A8H3WYB9</accession>
<feature type="compositionally biased region" description="Basic and acidic residues" evidence="2">
    <location>
        <begin position="270"/>
        <end position="286"/>
    </location>
</feature>
<dbReference type="InterPro" id="IPR009009">
    <property type="entry name" value="RlpA-like_DPBB"/>
</dbReference>
<dbReference type="CDD" id="cd22191">
    <property type="entry name" value="DPBB_RlpA_EXP_N-like"/>
    <property type="match status" value="1"/>
</dbReference>
<dbReference type="PANTHER" id="PTHR31836:SF28">
    <property type="entry name" value="SRCR DOMAIN-CONTAINING PROTEIN-RELATED"/>
    <property type="match status" value="1"/>
</dbReference>
<dbReference type="SUPFAM" id="SSF50685">
    <property type="entry name" value="Barwin-like endoglucanases"/>
    <property type="match status" value="1"/>
</dbReference>
<comment type="caution">
    <text evidence="5">The sequence shown here is derived from an EMBL/GenBank/DDBJ whole genome shotgun (WGS) entry which is preliminary data.</text>
</comment>
<organism evidence="5 6">
    <name type="scientific">Gigaspora margarita</name>
    <dbReference type="NCBI Taxonomy" id="4874"/>
    <lineage>
        <taxon>Eukaryota</taxon>
        <taxon>Fungi</taxon>
        <taxon>Fungi incertae sedis</taxon>
        <taxon>Mucoromycota</taxon>
        <taxon>Glomeromycotina</taxon>
        <taxon>Glomeromycetes</taxon>
        <taxon>Diversisporales</taxon>
        <taxon>Gigasporaceae</taxon>
        <taxon>Gigaspora</taxon>
    </lineage>
</organism>
<dbReference type="Proteomes" id="UP000439903">
    <property type="component" value="Unassembled WGS sequence"/>
</dbReference>
<dbReference type="InterPro" id="IPR051477">
    <property type="entry name" value="Expansin_CellWall"/>
</dbReference>
<dbReference type="Gene3D" id="2.40.40.10">
    <property type="entry name" value="RlpA-like domain"/>
    <property type="match status" value="1"/>
</dbReference>
<feature type="signal peptide" evidence="3">
    <location>
        <begin position="1"/>
        <end position="22"/>
    </location>
</feature>
<keyword evidence="6" id="KW-1185">Reference proteome</keyword>
<dbReference type="AlphaFoldDB" id="A0A8H3WYB9"/>
<protein>
    <submittedName>
        <fullName evidence="5">Barwin-like endoglucanase</fullName>
    </submittedName>
</protein>
<dbReference type="OrthoDB" id="623670at2759"/>
<dbReference type="PANTHER" id="PTHR31836">
    <property type="match status" value="1"/>
</dbReference>
<feature type="compositionally biased region" description="Polar residues" evidence="2">
    <location>
        <begin position="108"/>
        <end position="122"/>
    </location>
</feature>
<proteinExistence type="predicted"/>
<evidence type="ECO:0000259" key="4">
    <source>
        <dbReference type="Pfam" id="PF03330"/>
    </source>
</evidence>
<feature type="compositionally biased region" description="Polar residues" evidence="2">
    <location>
        <begin position="58"/>
        <end position="87"/>
    </location>
</feature>
<feature type="domain" description="RlpA-like protein double-psi beta-barrel" evidence="4">
    <location>
        <begin position="203"/>
        <end position="249"/>
    </location>
</feature>
<evidence type="ECO:0000256" key="2">
    <source>
        <dbReference type="SAM" id="MobiDB-lite"/>
    </source>
</evidence>
<evidence type="ECO:0000256" key="3">
    <source>
        <dbReference type="SAM" id="SignalP"/>
    </source>
</evidence>
<feature type="region of interest" description="Disordered" evidence="2">
    <location>
        <begin position="54"/>
        <end position="153"/>
    </location>
</feature>
<dbReference type="InterPro" id="IPR036908">
    <property type="entry name" value="RlpA-like_sf"/>
</dbReference>
<evidence type="ECO:0000313" key="6">
    <source>
        <dbReference type="Proteomes" id="UP000439903"/>
    </source>
</evidence>
<sequence>MKSTFILFTLCLLFSAIATISAANVYKQRKRIVAVSEWRVARATLMKRHLYERDDLPSDNSSANTADNTVNTASPASPANPDNTADNNKYEGEPVSALVVPPDGDGGNSNPSDLSLNNGNDTSFEDRKKGSSSSSYSSSSSSSHSSSSSSSSTSAKITFYEGDVLKNAFCYGNGHLPSYNAKPSDMIGAMKMSGTSMCYKCVEIRCGSKSIIVKIIDACPTCGSSNDIDLTKSAFRELAPPVKGIVKINWRLLKSCPGDGDWPTFEEDEKDNKKEDNKKEDKKQKS</sequence>
<evidence type="ECO:0000313" key="5">
    <source>
        <dbReference type="EMBL" id="KAF0368598.1"/>
    </source>
</evidence>
<gene>
    <name evidence="5" type="ORF">F8M41_013471</name>
</gene>
<feature type="region of interest" description="Disordered" evidence="2">
    <location>
        <begin position="257"/>
        <end position="286"/>
    </location>
</feature>
<dbReference type="EMBL" id="WTPW01002735">
    <property type="protein sequence ID" value="KAF0368598.1"/>
    <property type="molecule type" value="Genomic_DNA"/>
</dbReference>